<dbReference type="GeneID" id="9925954"/>
<dbReference type="EMBL" id="GU911519">
    <property type="protein sequence ID" value="ADG36028.1"/>
    <property type="molecule type" value="Genomic_DNA"/>
</dbReference>
<evidence type="ECO:0000313" key="2">
    <source>
        <dbReference type="Proteomes" id="UP000008730"/>
    </source>
</evidence>
<protein>
    <submittedName>
        <fullName evidence="1">Uncharacterized protein</fullName>
    </submittedName>
</protein>
<organism evidence="1 2">
    <name type="scientific">Acinetobacter phage Acj61</name>
    <dbReference type="NCBI Taxonomy" id="760732"/>
    <lineage>
        <taxon>Viruses</taxon>
        <taxon>Duplodnaviria</taxon>
        <taxon>Heunggongvirae</taxon>
        <taxon>Uroviricota</taxon>
        <taxon>Caudoviricetes</taxon>
        <taxon>Pantevenvirales</taxon>
        <taxon>Straboviridae</taxon>
        <taxon>Twarogvirinae</taxon>
        <taxon>Lasallevirus</taxon>
        <taxon>Lasallevirus Acj61</taxon>
        <taxon>Acinetobacter virus Acj61</taxon>
    </lineage>
</organism>
<keyword evidence="2" id="KW-1185">Reference proteome</keyword>
<sequence length="110" mass="12840">MYKLIKSSTTGKYEPMECQAQALIPSVAALQAGDYRFVKSKAFHSVIVEDRSHCILMHIGSYSYYFNRETGVLSMMFRKNERVNPRLEEYKDILECAVEIFNTWVPFKKD</sequence>
<dbReference type="Proteomes" id="UP000008730">
    <property type="component" value="Segment"/>
</dbReference>
<evidence type="ECO:0000313" key="1">
    <source>
        <dbReference type="EMBL" id="ADG36028.1"/>
    </source>
</evidence>
<dbReference type="KEGG" id="vg:9925954"/>
<gene>
    <name evidence="1" type="ORF">Acj61p063</name>
</gene>
<accession>E5E444</accession>
<proteinExistence type="predicted"/>
<name>E5E444_9CAUD</name>
<dbReference type="RefSeq" id="YP_004009680.1">
    <property type="nucleotide sequence ID" value="NC_014661.1"/>
</dbReference>
<reference evidence="1 2" key="1">
    <citation type="journal article" date="2010" name="Virol. J.">
        <title>Genomes of the T4-related bacteriophages as windows on microbial genome evolution.</title>
        <authorList>
            <person name="Petrov V.M."/>
            <person name="Ratnayaka S."/>
            <person name="Nolan J.M."/>
            <person name="Miller E.S."/>
            <person name="Karam J.D."/>
        </authorList>
    </citation>
    <scope>NUCLEOTIDE SEQUENCE [LARGE SCALE GENOMIC DNA]</scope>
</reference>